<evidence type="ECO:0000256" key="2">
    <source>
        <dbReference type="ARBA" id="ARBA00022729"/>
    </source>
</evidence>
<keyword evidence="2" id="KW-0732">Signal</keyword>
<evidence type="ECO:0000313" key="5">
    <source>
        <dbReference type="EMBL" id="KAL2642000.1"/>
    </source>
</evidence>
<dbReference type="Pfam" id="PF00560">
    <property type="entry name" value="LRR_1"/>
    <property type="match status" value="5"/>
</dbReference>
<dbReference type="Gene3D" id="3.80.10.10">
    <property type="entry name" value="Ribonuclease Inhibitor"/>
    <property type="match status" value="1"/>
</dbReference>
<dbReference type="EMBL" id="JBHFFA010000002">
    <property type="protein sequence ID" value="KAL2642000.1"/>
    <property type="molecule type" value="Genomic_DNA"/>
</dbReference>
<accession>A0ABD1Z2I6</accession>
<reference evidence="5 6" key="1">
    <citation type="submission" date="2024-09" db="EMBL/GenBank/DDBJ databases">
        <title>Chromosome-scale assembly of Riccia fluitans.</title>
        <authorList>
            <person name="Paukszto L."/>
            <person name="Sawicki J."/>
            <person name="Karawczyk K."/>
            <person name="Piernik-Szablinska J."/>
            <person name="Szczecinska M."/>
            <person name="Mazdziarz M."/>
        </authorList>
    </citation>
    <scope>NUCLEOTIDE SEQUENCE [LARGE SCALE GENOMIC DNA]</scope>
    <source>
        <strain evidence="5">Rf_01</strain>
        <tissue evidence="5">Aerial parts of the thallus</tissue>
    </source>
</reference>
<evidence type="ECO:0000256" key="3">
    <source>
        <dbReference type="ARBA" id="ARBA00022737"/>
    </source>
</evidence>
<keyword evidence="1" id="KW-0433">Leucine-rich repeat</keyword>
<gene>
    <name evidence="5" type="ORF">R1flu_009587</name>
</gene>
<comment type="caution">
    <text evidence="5">The sequence shown here is derived from an EMBL/GenBank/DDBJ whole genome shotgun (WGS) entry which is preliminary data.</text>
</comment>
<organism evidence="5 6">
    <name type="scientific">Riccia fluitans</name>
    <dbReference type="NCBI Taxonomy" id="41844"/>
    <lineage>
        <taxon>Eukaryota</taxon>
        <taxon>Viridiplantae</taxon>
        <taxon>Streptophyta</taxon>
        <taxon>Embryophyta</taxon>
        <taxon>Marchantiophyta</taxon>
        <taxon>Marchantiopsida</taxon>
        <taxon>Marchantiidae</taxon>
        <taxon>Marchantiales</taxon>
        <taxon>Ricciaceae</taxon>
        <taxon>Riccia</taxon>
    </lineage>
</organism>
<dbReference type="FunFam" id="3.80.10.10:FF:000041">
    <property type="entry name" value="LRR receptor-like serine/threonine-protein kinase ERECTA"/>
    <property type="match status" value="1"/>
</dbReference>
<evidence type="ECO:0000256" key="1">
    <source>
        <dbReference type="ARBA" id="ARBA00022614"/>
    </source>
</evidence>
<dbReference type="SUPFAM" id="SSF52058">
    <property type="entry name" value="L domain-like"/>
    <property type="match status" value="1"/>
</dbReference>
<sequence>MQLKNLKVLSLANNFLSGGLVLDFGDYANCSLQSLSIAGNNFSGTFPGSIQLCQELKALDVSRNGLSGRFPLSASNARQLIILQASSNKFEGEIPSWVWQLEWLQILDLSDNNFNGGMPLRFDGLLVLKGATTFLTLYISEDGTYGIPVEFNTVLSYKGAQQTFKYISHTFGFISLSGNSFSGIIPPGIGNFTRLKV</sequence>
<dbReference type="AlphaFoldDB" id="A0ABD1Z2I6"/>
<keyword evidence="6" id="KW-1185">Reference proteome</keyword>
<dbReference type="PANTHER" id="PTHR48065">
    <property type="entry name" value="OS10G0469600 PROTEIN"/>
    <property type="match status" value="1"/>
</dbReference>
<proteinExistence type="predicted"/>
<dbReference type="Proteomes" id="UP001605036">
    <property type="component" value="Unassembled WGS sequence"/>
</dbReference>
<evidence type="ECO:0000256" key="4">
    <source>
        <dbReference type="ARBA" id="ARBA00023180"/>
    </source>
</evidence>
<keyword evidence="4" id="KW-0325">Glycoprotein</keyword>
<dbReference type="PANTHER" id="PTHR48065:SF75">
    <property type="entry name" value="LEUCINE-RICH REPEAT-CONTAINING N-TERMINAL PLANT-TYPE DOMAIN-CONTAINING PROTEIN"/>
    <property type="match status" value="1"/>
</dbReference>
<protein>
    <submittedName>
        <fullName evidence="5">Uncharacterized protein</fullName>
    </submittedName>
</protein>
<evidence type="ECO:0000313" key="6">
    <source>
        <dbReference type="Proteomes" id="UP001605036"/>
    </source>
</evidence>
<keyword evidence="3" id="KW-0677">Repeat</keyword>
<dbReference type="InterPro" id="IPR032675">
    <property type="entry name" value="LRR_dom_sf"/>
</dbReference>
<name>A0ABD1Z2I6_9MARC</name>
<dbReference type="InterPro" id="IPR001611">
    <property type="entry name" value="Leu-rich_rpt"/>
</dbReference>